<protein>
    <submittedName>
        <fullName evidence="2">Uncharacterized protein</fullName>
    </submittedName>
</protein>
<dbReference type="Proteomes" id="UP000028582">
    <property type="component" value="Unassembled WGS sequence"/>
</dbReference>
<accession>A0A080YZR7</accession>
<name>A0A080YZR7_PHYNI</name>
<dbReference type="AlphaFoldDB" id="A0A080YZR7"/>
<feature type="transmembrane region" description="Helical" evidence="1">
    <location>
        <begin position="42"/>
        <end position="61"/>
    </location>
</feature>
<proteinExistence type="predicted"/>
<evidence type="ECO:0000313" key="3">
    <source>
        <dbReference type="Proteomes" id="UP000028582"/>
    </source>
</evidence>
<dbReference type="OrthoDB" id="124704at2759"/>
<keyword evidence="1" id="KW-0812">Transmembrane</keyword>
<feature type="non-terminal residue" evidence="2">
    <location>
        <position position="91"/>
    </location>
</feature>
<evidence type="ECO:0000313" key="2">
    <source>
        <dbReference type="EMBL" id="ETO59878.1"/>
    </source>
</evidence>
<keyword evidence="1" id="KW-1133">Transmembrane helix</keyword>
<comment type="caution">
    <text evidence="2">The sequence shown here is derived from an EMBL/GenBank/DDBJ whole genome shotgun (WGS) entry which is preliminary data.</text>
</comment>
<gene>
    <name evidence="2" type="ORF">F444_21848</name>
</gene>
<keyword evidence="1" id="KW-0472">Membrane</keyword>
<organism evidence="2 3">
    <name type="scientific">Phytophthora nicotianae P1976</name>
    <dbReference type="NCBI Taxonomy" id="1317066"/>
    <lineage>
        <taxon>Eukaryota</taxon>
        <taxon>Sar</taxon>
        <taxon>Stramenopiles</taxon>
        <taxon>Oomycota</taxon>
        <taxon>Peronosporomycetes</taxon>
        <taxon>Peronosporales</taxon>
        <taxon>Peronosporaceae</taxon>
        <taxon>Phytophthora</taxon>
    </lineage>
</organism>
<sequence>MEEAPQLTRRKPKTLPRLIVEPEDEDEAFAAVSVEQMSARGVFLLTMAVTSFAAFTLFALAELTHHHPSFLLADVLQGDTHAGAQWALLLA</sequence>
<dbReference type="EMBL" id="ANJA01004034">
    <property type="protein sequence ID" value="ETO59878.1"/>
    <property type="molecule type" value="Genomic_DNA"/>
</dbReference>
<evidence type="ECO:0000256" key="1">
    <source>
        <dbReference type="SAM" id="Phobius"/>
    </source>
</evidence>
<reference evidence="2 3" key="1">
    <citation type="submission" date="2013-11" db="EMBL/GenBank/DDBJ databases">
        <title>The Genome Sequence of Phytophthora parasitica P1976.</title>
        <authorList>
            <consortium name="The Broad Institute Genomics Platform"/>
            <person name="Russ C."/>
            <person name="Tyler B."/>
            <person name="Panabieres F."/>
            <person name="Shan W."/>
            <person name="Tripathy S."/>
            <person name="Grunwald N."/>
            <person name="Machado M."/>
            <person name="Johnson C.S."/>
            <person name="Walker B."/>
            <person name="Young S."/>
            <person name="Zeng Q."/>
            <person name="Gargeya S."/>
            <person name="Fitzgerald M."/>
            <person name="Haas B."/>
            <person name="Abouelleil A."/>
            <person name="Allen A.W."/>
            <person name="Alvarado L."/>
            <person name="Arachchi H.M."/>
            <person name="Berlin A.M."/>
            <person name="Chapman S.B."/>
            <person name="Gainer-Dewar J."/>
            <person name="Goldberg J."/>
            <person name="Griggs A."/>
            <person name="Gujja S."/>
            <person name="Hansen M."/>
            <person name="Howarth C."/>
            <person name="Imamovic A."/>
            <person name="Ireland A."/>
            <person name="Larimer J."/>
            <person name="McCowan C."/>
            <person name="Murphy C."/>
            <person name="Pearson M."/>
            <person name="Poon T.W."/>
            <person name="Priest M."/>
            <person name="Roberts A."/>
            <person name="Saif S."/>
            <person name="Shea T."/>
            <person name="Sisk P."/>
            <person name="Sykes S."/>
            <person name="Wortman J."/>
            <person name="Nusbaum C."/>
            <person name="Birren B."/>
        </authorList>
    </citation>
    <scope>NUCLEOTIDE SEQUENCE [LARGE SCALE GENOMIC DNA]</scope>
    <source>
        <strain evidence="2 3">P1976</strain>
    </source>
</reference>